<dbReference type="Proteomes" id="UP000298179">
    <property type="component" value="Unassembled WGS sequence"/>
</dbReference>
<dbReference type="GO" id="GO:0015031">
    <property type="term" value="P:protein transport"/>
    <property type="evidence" value="ECO:0007669"/>
    <property type="project" value="UniProtKB-KW"/>
</dbReference>
<comment type="similarity">
    <text evidence="9">Belongs to the binding-protein-dependent transport system permease family.</text>
</comment>
<gene>
    <name evidence="12" type="ORF">E3C22_23090</name>
</gene>
<dbReference type="PANTHER" id="PTHR43386">
    <property type="entry name" value="OLIGOPEPTIDE TRANSPORT SYSTEM PERMEASE PROTEIN APPC"/>
    <property type="match status" value="1"/>
</dbReference>
<keyword evidence="5" id="KW-0571">Peptide transport</keyword>
<protein>
    <submittedName>
        <fullName evidence="12">ABC transporter permease</fullName>
    </submittedName>
</protein>
<proteinExistence type="inferred from homology"/>
<dbReference type="InterPro" id="IPR025966">
    <property type="entry name" value="OppC_N"/>
</dbReference>
<evidence type="ECO:0000256" key="8">
    <source>
        <dbReference type="ARBA" id="ARBA00023136"/>
    </source>
</evidence>
<keyword evidence="8 9" id="KW-0472">Membrane</keyword>
<evidence type="ECO:0000313" key="13">
    <source>
        <dbReference type="Proteomes" id="UP000298179"/>
    </source>
</evidence>
<evidence type="ECO:0000256" key="5">
    <source>
        <dbReference type="ARBA" id="ARBA00022856"/>
    </source>
</evidence>
<keyword evidence="7 9" id="KW-1133">Transmembrane helix</keyword>
<evidence type="ECO:0000256" key="1">
    <source>
        <dbReference type="ARBA" id="ARBA00004651"/>
    </source>
</evidence>
<dbReference type="EMBL" id="SOZD01000013">
    <property type="protein sequence ID" value="TFF17857.1"/>
    <property type="molecule type" value="Genomic_DNA"/>
</dbReference>
<evidence type="ECO:0000256" key="6">
    <source>
        <dbReference type="ARBA" id="ARBA00022927"/>
    </source>
</evidence>
<feature type="compositionally biased region" description="Low complexity" evidence="10">
    <location>
        <begin position="16"/>
        <end position="33"/>
    </location>
</feature>
<dbReference type="PANTHER" id="PTHR43386:SF1">
    <property type="entry name" value="D,D-DIPEPTIDE TRANSPORT SYSTEM PERMEASE PROTEIN DDPC-RELATED"/>
    <property type="match status" value="1"/>
</dbReference>
<dbReference type="PROSITE" id="PS50928">
    <property type="entry name" value="ABC_TM1"/>
    <property type="match status" value="1"/>
</dbReference>
<keyword evidence="6" id="KW-0653">Protein transport</keyword>
<dbReference type="OrthoDB" id="8410865at2"/>
<evidence type="ECO:0000256" key="7">
    <source>
        <dbReference type="ARBA" id="ARBA00022989"/>
    </source>
</evidence>
<dbReference type="SUPFAM" id="SSF161098">
    <property type="entry name" value="MetI-like"/>
    <property type="match status" value="1"/>
</dbReference>
<dbReference type="InterPro" id="IPR035906">
    <property type="entry name" value="MetI-like_sf"/>
</dbReference>
<accession>A0A4Y8R9L5</accession>
<dbReference type="Pfam" id="PF00528">
    <property type="entry name" value="BPD_transp_1"/>
    <property type="match status" value="1"/>
</dbReference>
<dbReference type="AlphaFoldDB" id="A0A4Y8R9L5"/>
<evidence type="ECO:0000259" key="11">
    <source>
        <dbReference type="PROSITE" id="PS50928"/>
    </source>
</evidence>
<dbReference type="GO" id="GO:0005886">
    <property type="term" value="C:plasma membrane"/>
    <property type="evidence" value="ECO:0007669"/>
    <property type="project" value="UniProtKB-SubCell"/>
</dbReference>
<feature type="transmembrane region" description="Helical" evidence="9">
    <location>
        <begin position="223"/>
        <end position="246"/>
    </location>
</feature>
<dbReference type="RefSeq" id="WP_134764247.1">
    <property type="nucleotide sequence ID" value="NZ_SOZD01000013.1"/>
</dbReference>
<keyword evidence="13" id="KW-1185">Reference proteome</keyword>
<feature type="transmembrane region" description="Helical" evidence="9">
    <location>
        <begin position="160"/>
        <end position="184"/>
    </location>
</feature>
<comment type="caution">
    <text evidence="12">The sequence shown here is derived from an EMBL/GenBank/DDBJ whole genome shotgun (WGS) entry which is preliminary data.</text>
</comment>
<feature type="transmembrane region" description="Helical" evidence="9">
    <location>
        <begin position="277"/>
        <end position="303"/>
    </location>
</feature>
<sequence length="313" mass="32851">MTSRSASLAAASGPETAPASAPQGPSPAAGTTPKPDRPLLDTCRMFARNCPAMTGLVLLATIVLATLFGPGLYGVDPFSMVDMPFAPPGPDCLLGTDYLGRDILAGVIVGGRATLAVGASAAAITVLIGVVIGTFAGYFGGWVDAVLMKVTEFFQILPTLLFAMVLVTIFSSSLVTIAIAIGAVSWTATARLTRAEFIRIRDLEYVKAARTAGARDFYLMFRVILPAALPPIIVAAALAVGISILFEAGLSFLGLGDPNTMSWGMIIGQNRDYLLNAWWTVTFPGIAIFLTVLSISLIGDGVNDALNPRLRRR</sequence>
<comment type="subcellular location">
    <subcellularLocation>
        <location evidence="1 9">Cell membrane</location>
        <topology evidence="1 9">Multi-pass membrane protein</topology>
    </subcellularLocation>
</comment>
<keyword evidence="4 9" id="KW-0812">Transmembrane</keyword>
<evidence type="ECO:0000256" key="2">
    <source>
        <dbReference type="ARBA" id="ARBA00022448"/>
    </source>
</evidence>
<feature type="transmembrane region" description="Helical" evidence="9">
    <location>
        <begin position="115"/>
        <end position="140"/>
    </location>
</feature>
<dbReference type="Pfam" id="PF12911">
    <property type="entry name" value="OppC_N"/>
    <property type="match status" value="1"/>
</dbReference>
<evidence type="ECO:0000256" key="10">
    <source>
        <dbReference type="SAM" id="MobiDB-lite"/>
    </source>
</evidence>
<dbReference type="CDD" id="cd06261">
    <property type="entry name" value="TM_PBP2"/>
    <property type="match status" value="1"/>
</dbReference>
<evidence type="ECO:0000256" key="3">
    <source>
        <dbReference type="ARBA" id="ARBA00022475"/>
    </source>
</evidence>
<keyword evidence="2 9" id="KW-0813">Transport</keyword>
<dbReference type="GO" id="GO:0015833">
    <property type="term" value="P:peptide transport"/>
    <property type="evidence" value="ECO:0007669"/>
    <property type="project" value="UniProtKB-KW"/>
</dbReference>
<dbReference type="GO" id="GO:0055085">
    <property type="term" value="P:transmembrane transport"/>
    <property type="evidence" value="ECO:0007669"/>
    <property type="project" value="InterPro"/>
</dbReference>
<evidence type="ECO:0000256" key="9">
    <source>
        <dbReference type="RuleBase" id="RU363032"/>
    </source>
</evidence>
<organism evidence="12 13">
    <name type="scientific">Jiella endophytica</name>
    <dbReference type="NCBI Taxonomy" id="2558362"/>
    <lineage>
        <taxon>Bacteria</taxon>
        <taxon>Pseudomonadati</taxon>
        <taxon>Pseudomonadota</taxon>
        <taxon>Alphaproteobacteria</taxon>
        <taxon>Hyphomicrobiales</taxon>
        <taxon>Aurantimonadaceae</taxon>
        <taxon>Jiella</taxon>
    </lineage>
</organism>
<evidence type="ECO:0000256" key="4">
    <source>
        <dbReference type="ARBA" id="ARBA00022692"/>
    </source>
</evidence>
<feature type="region of interest" description="Disordered" evidence="10">
    <location>
        <begin position="1"/>
        <end position="35"/>
    </location>
</feature>
<evidence type="ECO:0000313" key="12">
    <source>
        <dbReference type="EMBL" id="TFF17857.1"/>
    </source>
</evidence>
<dbReference type="InterPro" id="IPR000515">
    <property type="entry name" value="MetI-like"/>
</dbReference>
<keyword evidence="3" id="KW-1003">Cell membrane</keyword>
<feature type="transmembrane region" description="Helical" evidence="9">
    <location>
        <begin position="54"/>
        <end position="75"/>
    </location>
</feature>
<dbReference type="Gene3D" id="1.10.3720.10">
    <property type="entry name" value="MetI-like"/>
    <property type="match status" value="1"/>
</dbReference>
<reference evidence="12 13" key="1">
    <citation type="submission" date="2019-03" db="EMBL/GenBank/DDBJ databases">
        <title>Jiella endophytica sp. nov., a novel endophytic bacterium isolated from root of Ficus microcarpa Linn. f.</title>
        <authorList>
            <person name="Tuo L."/>
        </authorList>
    </citation>
    <scope>NUCLEOTIDE SEQUENCE [LARGE SCALE GENOMIC DNA]</scope>
    <source>
        <strain evidence="12 13">CBS5Q-3</strain>
    </source>
</reference>
<feature type="domain" description="ABC transmembrane type-1" evidence="11">
    <location>
        <begin position="111"/>
        <end position="299"/>
    </location>
</feature>
<dbReference type="InterPro" id="IPR050366">
    <property type="entry name" value="BP-dependent_transpt_permease"/>
</dbReference>
<name>A0A4Y8R9L5_9HYPH</name>